<protein>
    <submittedName>
        <fullName evidence="4">Fatty acid hydroxylase family protein</fullName>
    </submittedName>
</protein>
<dbReference type="EMBL" id="VMSD01000001">
    <property type="protein sequence ID" value="KAF0849643.1"/>
    <property type="molecule type" value="Genomic_DNA"/>
</dbReference>
<feature type="compositionally biased region" description="Basic and acidic residues" evidence="1">
    <location>
        <begin position="12"/>
        <end position="34"/>
    </location>
</feature>
<proteinExistence type="predicted"/>
<feature type="compositionally biased region" description="Polar residues" evidence="1">
    <location>
        <begin position="1"/>
        <end position="11"/>
    </location>
</feature>
<feature type="transmembrane region" description="Helical" evidence="2">
    <location>
        <begin position="121"/>
        <end position="141"/>
    </location>
</feature>
<keyword evidence="2" id="KW-0472">Membrane</keyword>
<evidence type="ECO:0000256" key="1">
    <source>
        <dbReference type="SAM" id="MobiDB-lite"/>
    </source>
</evidence>
<keyword evidence="2" id="KW-0812">Transmembrane</keyword>
<organism evidence="4 5">
    <name type="scientific">Nocardia caishijiensis</name>
    <dbReference type="NCBI Taxonomy" id="184756"/>
    <lineage>
        <taxon>Bacteria</taxon>
        <taxon>Bacillati</taxon>
        <taxon>Actinomycetota</taxon>
        <taxon>Actinomycetes</taxon>
        <taxon>Mycobacteriales</taxon>
        <taxon>Nocardiaceae</taxon>
        <taxon>Nocardia</taxon>
    </lineage>
</organism>
<keyword evidence="2" id="KW-1133">Transmembrane helix</keyword>
<dbReference type="InterPro" id="IPR006694">
    <property type="entry name" value="Fatty_acid_hydroxylase"/>
</dbReference>
<feature type="domain" description="Fatty acid hydroxylase" evidence="3">
    <location>
        <begin position="122"/>
        <end position="265"/>
    </location>
</feature>
<feature type="transmembrane region" description="Helical" evidence="2">
    <location>
        <begin position="197"/>
        <end position="216"/>
    </location>
</feature>
<feature type="compositionally biased region" description="Low complexity" evidence="1">
    <location>
        <begin position="38"/>
        <end position="50"/>
    </location>
</feature>
<dbReference type="Proteomes" id="UP000798951">
    <property type="component" value="Unassembled WGS sequence"/>
</dbReference>
<evidence type="ECO:0000256" key="2">
    <source>
        <dbReference type="SAM" id="Phobius"/>
    </source>
</evidence>
<comment type="caution">
    <text evidence="4">The sequence shown here is derived from an EMBL/GenBank/DDBJ whole genome shotgun (WGS) entry which is preliminary data.</text>
</comment>
<accession>A0ABQ6YV18</accession>
<feature type="region of interest" description="Disordered" evidence="1">
    <location>
        <begin position="262"/>
        <end position="284"/>
    </location>
</feature>
<feature type="compositionally biased region" description="Low complexity" evidence="1">
    <location>
        <begin position="265"/>
        <end position="278"/>
    </location>
</feature>
<feature type="transmembrane region" description="Helical" evidence="2">
    <location>
        <begin position="169"/>
        <end position="191"/>
    </location>
</feature>
<evidence type="ECO:0000313" key="5">
    <source>
        <dbReference type="Proteomes" id="UP000798951"/>
    </source>
</evidence>
<reference evidence="4 5" key="1">
    <citation type="submission" date="2019-07" db="EMBL/GenBank/DDBJ databases">
        <title>Genomic Encyclopedia of Type Strains, Phase IV (KMG-IV): sequencing the most valuable type-strain genomes for metagenomic binning, comparative biology and taxonomic classification.</title>
        <authorList>
            <person name="Goeker M."/>
        </authorList>
    </citation>
    <scope>NUCLEOTIDE SEQUENCE [LARGE SCALE GENOMIC DNA]</scope>
    <source>
        <strain evidence="4 5">DSM 44831</strain>
    </source>
</reference>
<evidence type="ECO:0000313" key="4">
    <source>
        <dbReference type="EMBL" id="KAF0849643.1"/>
    </source>
</evidence>
<feature type="transmembrane region" description="Helical" evidence="2">
    <location>
        <begin position="93"/>
        <end position="109"/>
    </location>
</feature>
<name>A0ABQ6YV18_9NOCA</name>
<sequence>MTTNRPTTSSHEPIDPATQHDRATTDRPAGRGDRANGTSDSDPTTSLSSPRDGRQDSIEGVVGSRRGVAPRPVRRALSLGEAAREFVRHPSPWMIGAVLITVLGARLLVGDWQLGDVVVPAVILAAFPLIEWIIHVTVLHWRPRHLGPLTIDSELARKHRAHHVDPRDVPLVFIPPKSLLLTIAALVAIGLLTFPRLGLGLTFLLTITVLGLLYEWTHYLIHTDYKPKHAAYRAVWRNHRHHHYKNEHYWFTVTTTGTADRLLGTAPDPATTPTSPTARNLHAH</sequence>
<dbReference type="Pfam" id="PF04116">
    <property type="entry name" value="FA_hydroxylase"/>
    <property type="match status" value="1"/>
</dbReference>
<evidence type="ECO:0000259" key="3">
    <source>
        <dbReference type="Pfam" id="PF04116"/>
    </source>
</evidence>
<keyword evidence="5" id="KW-1185">Reference proteome</keyword>
<feature type="region of interest" description="Disordered" evidence="1">
    <location>
        <begin position="1"/>
        <end position="65"/>
    </location>
</feature>
<gene>
    <name evidence="4" type="ORF">FNL39_1011087</name>
</gene>